<dbReference type="Proteomes" id="UP000515152">
    <property type="component" value="Chromosome 6"/>
</dbReference>
<feature type="transmembrane region" description="Helical" evidence="15">
    <location>
        <begin position="55"/>
        <end position="74"/>
    </location>
</feature>
<keyword evidence="9 15" id="KW-0443">Lipid metabolism</keyword>
<gene>
    <name evidence="18" type="primary">LOC105899885</name>
</gene>
<evidence type="ECO:0000256" key="1">
    <source>
        <dbReference type="ARBA" id="ARBA00004141"/>
    </source>
</evidence>
<keyword evidence="12 15" id="KW-0456">Lyase</keyword>
<evidence type="ECO:0000256" key="4">
    <source>
        <dbReference type="ARBA" id="ARBA00013122"/>
    </source>
</evidence>
<dbReference type="PANTHER" id="PTHR11035:SF20">
    <property type="entry name" value="VERY-LONG-CHAIN (3R)-3-HYDROXYACYL-COA DEHYDRATASE 3"/>
    <property type="match status" value="1"/>
</dbReference>
<evidence type="ECO:0000256" key="12">
    <source>
        <dbReference type="ARBA" id="ARBA00023239"/>
    </source>
</evidence>
<dbReference type="GO" id="GO:0030148">
    <property type="term" value="P:sphingolipid biosynthetic process"/>
    <property type="evidence" value="ECO:0007669"/>
    <property type="project" value="TreeGrafter"/>
</dbReference>
<dbReference type="GO" id="GO:0042761">
    <property type="term" value="P:very long-chain fatty acid biosynthetic process"/>
    <property type="evidence" value="ECO:0007669"/>
    <property type="project" value="TreeGrafter"/>
</dbReference>
<evidence type="ECO:0000256" key="3">
    <source>
        <dbReference type="ARBA" id="ARBA00007811"/>
    </source>
</evidence>
<evidence type="ECO:0000256" key="11">
    <source>
        <dbReference type="ARBA" id="ARBA00023160"/>
    </source>
</evidence>
<comment type="pathway">
    <text evidence="2 15">Lipid metabolism; fatty acid biosynthesis.</text>
</comment>
<dbReference type="RefSeq" id="XP_031424889.1">
    <property type="nucleotide sequence ID" value="XM_031569029.2"/>
</dbReference>
<evidence type="ECO:0000256" key="10">
    <source>
        <dbReference type="ARBA" id="ARBA00023136"/>
    </source>
</evidence>
<evidence type="ECO:0000256" key="8">
    <source>
        <dbReference type="ARBA" id="ARBA00022989"/>
    </source>
</evidence>
<evidence type="ECO:0000256" key="2">
    <source>
        <dbReference type="ARBA" id="ARBA00005194"/>
    </source>
</evidence>
<name>A0A6P8FGK1_CLUHA</name>
<comment type="catalytic activity">
    <reaction evidence="14">
        <text>a very-long-chain (3R)-3-hydroxyacyl-CoA = a very-long-chain (2E)-enoyl-CoA + H2O</text>
        <dbReference type="Rhea" id="RHEA:45812"/>
        <dbReference type="ChEBI" id="CHEBI:15377"/>
        <dbReference type="ChEBI" id="CHEBI:83728"/>
        <dbReference type="ChEBI" id="CHEBI:85440"/>
        <dbReference type="EC" id="4.2.1.134"/>
    </reaction>
    <physiologicalReaction direction="left-to-right" evidence="14">
        <dbReference type="Rhea" id="RHEA:45813"/>
    </physiologicalReaction>
</comment>
<evidence type="ECO:0000256" key="16">
    <source>
        <dbReference type="SAM" id="MobiDB-lite"/>
    </source>
</evidence>
<keyword evidence="7 15" id="KW-0276">Fatty acid metabolism</keyword>
<feature type="transmembrane region" description="Helical" evidence="15">
    <location>
        <begin position="230"/>
        <end position="247"/>
    </location>
</feature>
<keyword evidence="15" id="KW-0256">Endoplasmic reticulum</keyword>
<dbReference type="GeneID" id="105899885"/>
<dbReference type="AlphaFoldDB" id="A0A6P8FGK1"/>
<dbReference type="UniPathway" id="UPA00094"/>
<organism evidence="17 18">
    <name type="scientific">Clupea harengus</name>
    <name type="common">Atlantic herring</name>
    <dbReference type="NCBI Taxonomy" id="7950"/>
    <lineage>
        <taxon>Eukaryota</taxon>
        <taxon>Metazoa</taxon>
        <taxon>Chordata</taxon>
        <taxon>Craniata</taxon>
        <taxon>Vertebrata</taxon>
        <taxon>Euteleostomi</taxon>
        <taxon>Actinopterygii</taxon>
        <taxon>Neopterygii</taxon>
        <taxon>Teleostei</taxon>
        <taxon>Clupei</taxon>
        <taxon>Clupeiformes</taxon>
        <taxon>Clupeoidei</taxon>
        <taxon>Clupeidae</taxon>
        <taxon>Clupea</taxon>
    </lineage>
</organism>
<comment type="catalytic activity">
    <reaction evidence="13">
        <text>(3R)-hydroxyhexadecanoyl-CoA = (2E)-hexadecenoyl-CoA + H2O</text>
        <dbReference type="Rhea" id="RHEA:39159"/>
        <dbReference type="ChEBI" id="CHEBI:15377"/>
        <dbReference type="ChEBI" id="CHEBI:61526"/>
        <dbReference type="ChEBI" id="CHEBI:74278"/>
    </reaction>
    <physiologicalReaction direction="left-to-right" evidence="13">
        <dbReference type="Rhea" id="RHEA:39160"/>
    </physiologicalReaction>
</comment>
<evidence type="ECO:0000256" key="14">
    <source>
        <dbReference type="ARBA" id="ARBA00023727"/>
    </source>
</evidence>
<evidence type="ECO:0000256" key="9">
    <source>
        <dbReference type="ARBA" id="ARBA00023098"/>
    </source>
</evidence>
<keyword evidence="5 15" id="KW-0444">Lipid biosynthesis</keyword>
<feature type="compositionally biased region" description="Polar residues" evidence="16">
    <location>
        <begin position="1"/>
        <end position="19"/>
    </location>
</feature>
<feature type="transmembrane region" description="Helical" evidence="15">
    <location>
        <begin position="142"/>
        <end position="161"/>
    </location>
</feature>
<dbReference type="Pfam" id="PF04387">
    <property type="entry name" value="PTPLA"/>
    <property type="match status" value="1"/>
</dbReference>
<keyword evidence="6 15" id="KW-0812">Transmembrane</keyword>
<reference evidence="18" key="1">
    <citation type="submission" date="2025-08" db="UniProtKB">
        <authorList>
            <consortium name="RefSeq"/>
        </authorList>
    </citation>
    <scope>IDENTIFICATION</scope>
</reference>
<keyword evidence="11 15" id="KW-0275">Fatty acid biosynthesis</keyword>
<dbReference type="GO" id="GO:0005789">
    <property type="term" value="C:endoplasmic reticulum membrane"/>
    <property type="evidence" value="ECO:0007669"/>
    <property type="project" value="UniProtKB-SubCell"/>
</dbReference>
<sequence>MGNSEQITNRPPVVTSASTPEKEMDTAELTPNSPEPRARDVTATLTKIYLFTYNLIQFLGFLWIFSSMTVHLVLEGKDSVYHTFRFCWTMMFICQILAVFEVINPALGLVNTAVFPVMVQVMGRNVILFVIFGSLGEMQTRVVVFFVFYLWSVIEIFRYPFYMLACIGLEWRLLTWLRFTIWAVLYPLGTLAEAVAVVQSLSIFDESGLYSIPLPAALGQSISFSFTLKLYLFVMFLGLFINMKHFISQRRRHFLRRELKVD</sequence>
<feature type="region of interest" description="Disordered" evidence="16">
    <location>
        <begin position="1"/>
        <end position="37"/>
    </location>
</feature>
<comment type="function">
    <text evidence="15">Catalyzes the third of the four reactions of the long-chain fatty acids elongation cycle. This endoplasmic reticulum-bound enzymatic process, allows the addition of two carbons to the chain of long- and very long-chain fatty acids/VLCFAs per cycle. This enzyme catalyzes the dehydration of the 3-hydroxyacyl-CoA intermediate into trans-2,3-enoyl-CoA, within each cycle of fatty acid elongation. Thereby, it participates to the production of VLCFAs of different chain lengths that are involved in multiple biological processes as precursors of membrane lipids and lipid mediators.</text>
</comment>
<dbReference type="PANTHER" id="PTHR11035">
    <property type="entry name" value="VERY-LONG-CHAIN (3R)-3-HYDROXYACYL-COA DEHYDRATASE"/>
    <property type="match status" value="1"/>
</dbReference>
<evidence type="ECO:0000256" key="7">
    <source>
        <dbReference type="ARBA" id="ARBA00022832"/>
    </source>
</evidence>
<evidence type="ECO:0000256" key="15">
    <source>
        <dbReference type="RuleBase" id="RU363109"/>
    </source>
</evidence>
<feature type="transmembrane region" description="Helical" evidence="15">
    <location>
        <begin position="86"/>
        <end position="107"/>
    </location>
</feature>
<evidence type="ECO:0000256" key="5">
    <source>
        <dbReference type="ARBA" id="ARBA00022516"/>
    </source>
</evidence>
<evidence type="ECO:0000256" key="13">
    <source>
        <dbReference type="ARBA" id="ARBA00023688"/>
    </source>
</evidence>
<dbReference type="GO" id="GO:0030497">
    <property type="term" value="P:fatty acid elongation"/>
    <property type="evidence" value="ECO:0007669"/>
    <property type="project" value="TreeGrafter"/>
</dbReference>
<feature type="transmembrane region" description="Helical" evidence="15">
    <location>
        <begin position="181"/>
        <end position="201"/>
    </location>
</feature>
<dbReference type="InterPro" id="IPR007482">
    <property type="entry name" value="Tyr_Pase-like_PTPLA"/>
</dbReference>
<keyword evidence="8 15" id="KW-1133">Transmembrane helix</keyword>
<dbReference type="GO" id="GO:0102158">
    <property type="term" value="F:very-long-chain (3R)-3-hydroxyacyl-CoA dehydratase activity"/>
    <property type="evidence" value="ECO:0007669"/>
    <property type="project" value="UniProtKB-EC"/>
</dbReference>
<comment type="subcellular location">
    <subcellularLocation>
        <location evidence="15">Endoplasmic reticulum membrane</location>
        <topology evidence="15">Multi-pass membrane protein</topology>
    </subcellularLocation>
    <subcellularLocation>
        <location evidence="1">Membrane</location>
        <topology evidence="1">Multi-pass membrane protein</topology>
    </subcellularLocation>
</comment>
<protein>
    <recommendedName>
        <fullName evidence="4 15">Very-long-chain (3R)-3-hydroxyacyl-CoA dehydratase</fullName>
        <ecNumber evidence="4 15">4.2.1.134</ecNumber>
    </recommendedName>
</protein>
<comment type="similarity">
    <text evidence="3 15">Belongs to the very long-chain fatty acids dehydratase HACD family.</text>
</comment>
<keyword evidence="17" id="KW-1185">Reference proteome</keyword>
<evidence type="ECO:0000256" key="6">
    <source>
        <dbReference type="ARBA" id="ARBA00022692"/>
    </source>
</evidence>
<feature type="transmembrane region" description="Helical" evidence="15">
    <location>
        <begin position="113"/>
        <end position="135"/>
    </location>
</feature>
<evidence type="ECO:0000313" key="18">
    <source>
        <dbReference type="RefSeq" id="XP_031424889.1"/>
    </source>
</evidence>
<keyword evidence="10 15" id="KW-0472">Membrane</keyword>
<accession>A0A6P8FGK1</accession>
<proteinExistence type="inferred from homology"/>
<evidence type="ECO:0000313" key="17">
    <source>
        <dbReference type="Proteomes" id="UP000515152"/>
    </source>
</evidence>
<dbReference type="EC" id="4.2.1.134" evidence="4 15"/>